<dbReference type="GO" id="GO:0009279">
    <property type="term" value="C:cell outer membrane"/>
    <property type="evidence" value="ECO:0007669"/>
    <property type="project" value="UniProtKB-SubCell"/>
</dbReference>
<evidence type="ECO:0000313" key="6">
    <source>
        <dbReference type="Proteomes" id="UP000680067"/>
    </source>
</evidence>
<dbReference type="Proteomes" id="UP000680067">
    <property type="component" value="Unassembled WGS sequence"/>
</dbReference>
<feature type="chain" id="PRO_5037482851" evidence="3">
    <location>
        <begin position="21"/>
        <end position="161"/>
    </location>
</feature>
<proteinExistence type="predicted"/>
<evidence type="ECO:0000256" key="1">
    <source>
        <dbReference type="ARBA" id="ARBA00004442"/>
    </source>
</evidence>
<comment type="subcellular location">
    <subcellularLocation>
        <location evidence="1">Cell outer membrane</location>
    </subcellularLocation>
</comment>
<reference evidence="5" key="1">
    <citation type="submission" date="2021-04" db="EMBL/GenBank/DDBJ databases">
        <title>novel species isolated from subtropical streams in China.</title>
        <authorList>
            <person name="Lu H."/>
        </authorList>
    </citation>
    <scope>NUCLEOTIDE SEQUENCE</scope>
    <source>
        <strain evidence="5">LFS511W</strain>
    </source>
</reference>
<evidence type="ECO:0000256" key="3">
    <source>
        <dbReference type="SAM" id="SignalP"/>
    </source>
</evidence>
<evidence type="ECO:0000259" key="4">
    <source>
        <dbReference type="Pfam" id="PF13505"/>
    </source>
</evidence>
<dbReference type="SUPFAM" id="SSF56925">
    <property type="entry name" value="OMPA-like"/>
    <property type="match status" value="1"/>
</dbReference>
<dbReference type="InterPro" id="IPR027385">
    <property type="entry name" value="Beta-barrel_OMP"/>
</dbReference>
<protein>
    <submittedName>
        <fullName evidence="5">Porin family protein</fullName>
    </submittedName>
</protein>
<comment type="caution">
    <text evidence="5">The sequence shown here is derived from an EMBL/GenBank/DDBJ whole genome shotgun (WGS) entry which is preliminary data.</text>
</comment>
<evidence type="ECO:0000256" key="2">
    <source>
        <dbReference type="ARBA" id="ARBA00022729"/>
    </source>
</evidence>
<dbReference type="Pfam" id="PF13505">
    <property type="entry name" value="OMP_b-brl"/>
    <property type="match status" value="1"/>
</dbReference>
<dbReference type="InterPro" id="IPR011250">
    <property type="entry name" value="OMP/PagP_B-barrel"/>
</dbReference>
<feature type="signal peptide" evidence="3">
    <location>
        <begin position="1"/>
        <end position="20"/>
    </location>
</feature>
<dbReference type="NCBIfam" id="TIGR01414">
    <property type="entry name" value="autotrans_barl"/>
    <property type="match status" value="1"/>
</dbReference>
<organism evidence="5 6">
    <name type="scientific">Undibacterium luofuense</name>
    <dbReference type="NCBI Taxonomy" id="2828733"/>
    <lineage>
        <taxon>Bacteria</taxon>
        <taxon>Pseudomonadati</taxon>
        <taxon>Pseudomonadota</taxon>
        <taxon>Betaproteobacteria</taxon>
        <taxon>Burkholderiales</taxon>
        <taxon>Oxalobacteraceae</taxon>
        <taxon>Undibacterium</taxon>
    </lineage>
</organism>
<dbReference type="RefSeq" id="WP_212687544.1">
    <property type="nucleotide sequence ID" value="NZ_JAGSPN010000005.1"/>
</dbReference>
<dbReference type="Gene3D" id="2.40.160.20">
    <property type="match status" value="1"/>
</dbReference>
<feature type="domain" description="Outer membrane protein beta-barrel" evidence="4">
    <location>
        <begin position="7"/>
        <end position="161"/>
    </location>
</feature>
<accession>A0A941DJZ6</accession>
<dbReference type="InterPro" id="IPR006315">
    <property type="entry name" value="OM_autotransptr_brl_dom"/>
</dbReference>
<keyword evidence="2 3" id="KW-0732">Signal</keyword>
<sequence>MLKKVAVALTLVAAFASAQAQSNNAFYAGADIGNTKVDGLDSADKLSYGIFGGYKFNDNVAAELNVRHLAKWNSVNVSQTGLSVLGIVPVSKEFSVYGRLGYNNLSASASSGNTTVTASTSGALYGVGVNFQVNKEVGIRAEYQRPASDTKNFSVGVHYSF</sequence>
<name>A0A941DJZ6_9BURK</name>
<dbReference type="AlphaFoldDB" id="A0A941DJZ6"/>
<evidence type="ECO:0000313" key="5">
    <source>
        <dbReference type="EMBL" id="MBR7782203.1"/>
    </source>
</evidence>
<dbReference type="EMBL" id="JAGSPN010000005">
    <property type="protein sequence ID" value="MBR7782203.1"/>
    <property type="molecule type" value="Genomic_DNA"/>
</dbReference>
<gene>
    <name evidence="5" type="ORF">KDM89_08625</name>
</gene>
<keyword evidence="6" id="KW-1185">Reference proteome</keyword>